<dbReference type="InterPro" id="IPR017871">
    <property type="entry name" value="ABC_transporter-like_CS"/>
</dbReference>
<dbReference type="AlphaFoldDB" id="A0A6J4UCV6"/>
<dbReference type="SMART" id="SM00382">
    <property type="entry name" value="AAA"/>
    <property type="match status" value="1"/>
</dbReference>
<organism evidence="12">
    <name type="scientific">uncultured Thermoleophilia bacterium</name>
    <dbReference type="NCBI Taxonomy" id="1497501"/>
    <lineage>
        <taxon>Bacteria</taxon>
        <taxon>Bacillati</taxon>
        <taxon>Actinomycetota</taxon>
        <taxon>Thermoleophilia</taxon>
        <taxon>environmental samples</taxon>
    </lineage>
</organism>
<dbReference type="PROSITE" id="PS00211">
    <property type="entry name" value="ABC_TRANSPORTER_1"/>
    <property type="match status" value="1"/>
</dbReference>
<keyword evidence="8" id="KW-0472">Membrane</keyword>
<dbReference type="CDD" id="cd03259">
    <property type="entry name" value="ABC_Carb_Solutes_like"/>
    <property type="match status" value="1"/>
</dbReference>
<evidence type="ECO:0000256" key="4">
    <source>
        <dbReference type="ARBA" id="ARBA00022741"/>
    </source>
</evidence>
<evidence type="ECO:0000256" key="9">
    <source>
        <dbReference type="ARBA" id="ARBA00066388"/>
    </source>
</evidence>
<accession>A0A6J4UCV6</accession>
<keyword evidence="2" id="KW-1003">Cell membrane</keyword>
<dbReference type="GO" id="GO:0016887">
    <property type="term" value="F:ATP hydrolysis activity"/>
    <property type="evidence" value="ECO:0007669"/>
    <property type="project" value="InterPro"/>
</dbReference>
<dbReference type="Gene3D" id="3.40.50.300">
    <property type="entry name" value="P-loop containing nucleotide triphosphate hydrolases"/>
    <property type="match status" value="1"/>
</dbReference>
<dbReference type="Pfam" id="PF08402">
    <property type="entry name" value="TOBE_2"/>
    <property type="match status" value="1"/>
</dbReference>
<dbReference type="EMBL" id="CADCWC010000318">
    <property type="protein sequence ID" value="CAA9544197.1"/>
    <property type="molecule type" value="Genomic_DNA"/>
</dbReference>
<dbReference type="InterPro" id="IPR008995">
    <property type="entry name" value="Mo/tungstate-bd_C_term_dom"/>
</dbReference>
<gene>
    <name evidence="12" type="ORF">AVDCRST_MAG79-2134</name>
</gene>
<keyword evidence="5 12" id="KW-0067">ATP-binding</keyword>
<dbReference type="InterPro" id="IPR015853">
    <property type="entry name" value="ABC_transpr_FbpC"/>
</dbReference>
<dbReference type="InterPro" id="IPR003439">
    <property type="entry name" value="ABC_transporter-like_ATP-bd"/>
</dbReference>
<dbReference type="Pfam" id="PF00005">
    <property type="entry name" value="ABC_tran"/>
    <property type="match status" value="1"/>
</dbReference>
<evidence type="ECO:0000256" key="1">
    <source>
        <dbReference type="ARBA" id="ARBA00022448"/>
    </source>
</evidence>
<reference evidence="12" key="1">
    <citation type="submission" date="2020-02" db="EMBL/GenBank/DDBJ databases">
        <authorList>
            <person name="Meier V. D."/>
        </authorList>
    </citation>
    <scope>NUCLEOTIDE SEQUENCE</scope>
    <source>
        <strain evidence="12">AVDCRST_MAG79</strain>
    </source>
</reference>
<dbReference type="InterPro" id="IPR027417">
    <property type="entry name" value="P-loop_NTPase"/>
</dbReference>
<dbReference type="PROSITE" id="PS50893">
    <property type="entry name" value="ABC_TRANSPORTER_2"/>
    <property type="match status" value="1"/>
</dbReference>
<dbReference type="InterPro" id="IPR013611">
    <property type="entry name" value="Transp-assoc_OB_typ2"/>
</dbReference>
<keyword evidence="1" id="KW-0813">Transport</keyword>
<evidence type="ECO:0000256" key="3">
    <source>
        <dbReference type="ARBA" id="ARBA00022496"/>
    </source>
</evidence>
<keyword evidence="4" id="KW-0547">Nucleotide-binding</keyword>
<dbReference type="SUPFAM" id="SSF52540">
    <property type="entry name" value="P-loop containing nucleoside triphosphate hydrolases"/>
    <property type="match status" value="1"/>
</dbReference>
<feature type="domain" description="ABC transporter" evidence="11">
    <location>
        <begin position="19"/>
        <end position="249"/>
    </location>
</feature>
<evidence type="ECO:0000256" key="10">
    <source>
        <dbReference type="SAM" id="MobiDB-lite"/>
    </source>
</evidence>
<feature type="compositionally biased region" description="Low complexity" evidence="10">
    <location>
        <begin position="369"/>
        <end position="384"/>
    </location>
</feature>
<dbReference type="GO" id="GO:0005524">
    <property type="term" value="F:ATP binding"/>
    <property type="evidence" value="ECO:0007669"/>
    <property type="project" value="UniProtKB-KW"/>
</dbReference>
<keyword evidence="6" id="KW-0408">Iron</keyword>
<dbReference type="PANTHER" id="PTHR42781">
    <property type="entry name" value="SPERMIDINE/PUTRESCINE IMPORT ATP-BINDING PROTEIN POTA"/>
    <property type="match status" value="1"/>
</dbReference>
<evidence type="ECO:0000256" key="8">
    <source>
        <dbReference type="ARBA" id="ARBA00023136"/>
    </source>
</evidence>
<evidence type="ECO:0000256" key="6">
    <source>
        <dbReference type="ARBA" id="ARBA00023004"/>
    </source>
</evidence>
<evidence type="ECO:0000256" key="7">
    <source>
        <dbReference type="ARBA" id="ARBA00023065"/>
    </source>
</evidence>
<dbReference type="EC" id="7.6.2.9" evidence="9"/>
<keyword evidence="3" id="KW-0410">Iron transport</keyword>
<dbReference type="FunFam" id="3.40.50.300:FF:000425">
    <property type="entry name" value="Probable ABC transporter, ATP-binding subunit"/>
    <property type="match status" value="1"/>
</dbReference>
<dbReference type="SUPFAM" id="SSF50331">
    <property type="entry name" value="MOP-like"/>
    <property type="match status" value="1"/>
</dbReference>
<dbReference type="GO" id="GO:0015418">
    <property type="term" value="F:ABC-type quaternary ammonium compound transporting activity"/>
    <property type="evidence" value="ECO:0007669"/>
    <property type="project" value="UniProtKB-EC"/>
</dbReference>
<sequence length="415" mass="44087">MSALPLPRAGDPDARPPALRIAGLRRSYGRVVAVDGIDLELRPGEMLTLLGPSGCGKTTVLRLVAGLEPPDAGTIEIAGRRVAGPGGSVPPERRNVGMVFQDYALFPHLSVADNIGYGIRRDPDRAVRVAELLELVSLPDAGERMPHELSGGMQQRVAIARALAPRPDVILLDEPFSNLDAALRTQLRGDLREILRAAGASAVLVTHDQEEALTLGDRMAVMVRGRIEQCAPPEIVYGEPATPFVATFVGTANLVHADCRLGVGMTRLGPIRLVGPAARPQGGALAVIRPEHVELEEAADGPAEVDAWRVVRRRFTGSEILLEVAAPDGLRLWCAAGPHVRRLRIGDSVRVRLREVETVAFTPSRGIPADAEARAAAASAASPAKDNGPAGESDSVDDPAARVGAAPERDRHRRP</sequence>
<dbReference type="PANTHER" id="PTHR42781:SF4">
    <property type="entry name" value="SPERMIDINE_PUTRESCINE IMPORT ATP-BINDING PROTEIN POTA"/>
    <property type="match status" value="1"/>
</dbReference>
<evidence type="ECO:0000313" key="12">
    <source>
        <dbReference type="EMBL" id="CAA9544197.1"/>
    </source>
</evidence>
<dbReference type="InterPro" id="IPR003593">
    <property type="entry name" value="AAA+_ATPase"/>
</dbReference>
<keyword evidence="7" id="KW-0406">Ion transport</keyword>
<dbReference type="GO" id="GO:0043190">
    <property type="term" value="C:ATP-binding cassette (ABC) transporter complex"/>
    <property type="evidence" value="ECO:0007669"/>
    <property type="project" value="InterPro"/>
</dbReference>
<evidence type="ECO:0000256" key="2">
    <source>
        <dbReference type="ARBA" id="ARBA00022475"/>
    </source>
</evidence>
<dbReference type="GO" id="GO:0015408">
    <property type="term" value="F:ABC-type ferric iron transporter activity"/>
    <property type="evidence" value="ECO:0007669"/>
    <property type="project" value="InterPro"/>
</dbReference>
<evidence type="ECO:0000259" key="11">
    <source>
        <dbReference type="PROSITE" id="PS50893"/>
    </source>
</evidence>
<protein>
    <recommendedName>
        <fullName evidence="9">ABC-type quaternary amine transporter</fullName>
        <ecNumber evidence="9">7.6.2.9</ecNumber>
    </recommendedName>
</protein>
<name>A0A6J4UCV6_9ACTN</name>
<dbReference type="InterPro" id="IPR050093">
    <property type="entry name" value="ABC_SmlMolc_Importer"/>
</dbReference>
<evidence type="ECO:0000256" key="5">
    <source>
        <dbReference type="ARBA" id="ARBA00022840"/>
    </source>
</evidence>
<proteinExistence type="predicted"/>
<feature type="region of interest" description="Disordered" evidence="10">
    <location>
        <begin position="369"/>
        <end position="415"/>
    </location>
</feature>